<dbReference type="InterPro" id="IPR050226">
    <property type="entry name" value="NagZ_Beta-hexosaminidase"/>
</dbReference>
<dbReference type="GO" id="GO:0005975">
    <property type="term" value="P:carbohydrate metabolic process"/>
    <property type="evidence" value="ECO:0007669"/>
    <property type="project" value="InterPro"/>
</dbReference>
<dbReference type="GO" id="GO:0009254">
    <property type="term" value="P:peptidoglycan turnover"/>
    <property type="evidence" value="ECO:0007669"/>
    <property type="project" value="TreeGrafter"/>
</dbReference>
<comment type="catalytic activity">
    <reaction evidence="1">
        <text>Hydrolysis of terminal non-reducing N-acetyl-D-hexosamine residues in N-acetyl-beta-D-hexosaminides.</text>
        <dbReference type="EC" id="3.2.1.52"/>
    </reaction>
</comment>
<dbReference type="Gene3D" id="3.20.20.300">
    <property type="entry name" value="Glycoside hydrolase, family 3, N-terminal domain"/>
    <property type="match status" value="1"/>
</dbReference>
<reference evidence="7" key="1">
    <citation type="submission" date="2018-05" db="EMBL/GenBank/DDBJ databases">
        <authorList>
            <person name="Lanie J.A."/>
            <person name="Ng W.-L."/>
            <person name="Kazmierczak K.M."/>
            <person name="Andrzejewski T.M."/>
            <person name="Davidsen T.M."/>
            <person name="Wayne K.J."/>
            <person name="Tettelin H."/>
            <person name="Glass J.I."/>
            <person name="Rusch D."/>
            <person name="Podicherti R."/>
            <person name="Tsui H.-C.T."/>
            <person name="Winkler M.E."/>
        </authorList>
    </citation>
    <scope>NUCLEOTIDE SEQUENCE</scope>
</reference>
<gene>
    <name evidence="7" type="ORF">METZ01_LOCUS78787</name>
</gene>
<evidence type="ECO:0000256" key="4">
    <source>
        <dbReference type="ARBA" id="ARBA00022801"/>
    </source>
</evidence>
<dbReference type="PANTHER" id="PTHR30480:SF13">
    <property type="entry name" value="BETA-HEXOSAMINIDASE"/>
    <property type="match status" value="1"/>
</dbReference>
<keyword evidence="5" id="KW-0326">Glycosidase</keyword>
<organism evidence="7">
    <name type="scientific">marine metagenome</name>
    <dbReference type="NCBI Taxonomy" id="408172"/>
    <lineage>
        <taxon>unclassified sequences</taxon>
        <taxon>metagenomes</taxon>
        <taxon>ecological metagenomes</taxon>
    </lineage>
</organism>
<evidence type="ECO:0000256" key="2">
    <source>
        <dbReference type="ARBA" id="ARBA00005336"/>
    </source>
</evidence>
<dbReference type="InterPro" id="IPR017853">
    <property type="entry name" value="GH"/>
</dbReference>
<evidence type="ECO:0000259" key="6">
    <source>
        <dbReference type="Pfam" id="PF00933"/>
    </source>
</evidence>
<dbReference type="PANTHER" id="PTHR30480">
    <property type="entry name" value="BETA-HEXOSAMINIDASE-RELATED"/>
    <property type="match status" value="1"/>
</dbReference>
<protein>
    <recommendedName>
        <fullName evidence="3">beta-N-acetylhexosaminidase</fullName>
        <ecNumber evidence="3">3.2.1.52</ecNumber>
    </recommendedName>
</protein>
<evidence type="ECO:0000256" key="3">
    <source>
        <dbReference type="ARBA" id="ARBA00012663"/>
    </source>
</evidence>
<comment type="similarity">
    <text evidence="2">Belongs to the glycosyl hydrolase 3 family.</text>
</comment>
<evidence type="ECO:0000313" key="7">
    <source>
        <dbReference type="EMBL" id="SVA25933.1"/>
    </source>
</evidence>
<keyword evidence="4" id="KW-0378">Hydrolase</keyword>
<evidence type="ECO:0000256" key="5">
    <source>
        <dbReference type="ARBA" id="ARBA00023295"/>
    </source>
</evidence>
<dbReference type="EMBL" id="UINC01006173">
    <property type="protein sequence ID" value="SVA25933.1"/>
    <property type="molecule type" value="Genomic_DNA"/>
</dbReference>
<dbReference type="Pfam" id="PF00933">
    <property type="entry name" value="Glyco_hydro_3"/>
    <property type="match status" value="1"/>
</dbReference>
<accession>A0A381UGT0</accession>
<dbReference type="InterPro" id="IPR036962">
    <property type="entry name" value="Glyco_hydro_3_N_sf"/>
</dbReference>
<dbReference type="SUPFAM" id="SSF51445">
    <property type="entry name" value="(Trans)glycosidases"/>
    <property type="match status" value="1"/>
</dbReference>
<evidence type="ECO:0000256" key="1">
    <source>
        <dbReference type="ARBA" id="ARBA00001231"/>
    </source>
</evidence>
<dbReference type="GO" id="GO:0004563">
    <property type="term" value="F:beta-N-acetylhexosaminidase activity"/>
    <property type="evidence" value="ECO:0007669"/>
    <property type="project" value="UniProtKB-EC"/>
</dbReference>
<dbReference type="AlphaFoldDB" id="A0A381UGT0"/>
<name>A0A381UGT0_9ZZZZ</name>
<dbReference type="InterPro" id="IPR001764">
    <property type="entry name" value="Glyco_hydro_3_N"/>
</dbReference>
<dbReference type="EC" id="3.2.1.52" evidence="3"/>
<sequence>MIPSKLKKSGSLRHMVGQMILGGFKGKIVSEKCEAYDWIRSYNIGGVLLYDLEMTQSPPGKRNVESPEQVKQLTDDLQNIADTPLFIAVDQEGGIVNRLTPEYGFPEFPSWHEIGKLNDTEKTEAFSLLVSDTLRTCGINLNLAPVLDIQKNNDSIIGKEGRCISDDTEQILNHSRTFIEEHQKKQIACSGKHFPGQGSALQDAHDELTDISDSWHRSELYPYEELIRSDHLKMIMTGHVLIRSLDKNYPATLSKKIIDGLLRKKMGFNGVIISDDPVMKAISDHYSWEETLELMLNAGIDIICLGNNLIPYRENLIPKSIETIISLVDKGRVSSDRIEESYRRILNMKSMIA</sequence>
<proteinExistence type="inferred from homology"/>
<feature type="domain" description="Glycoside hydrolase family 3 N-terminal" evidence="6">
    <location>
        <begin position="14"/>
        <end position="347"/>
    </location>
</feature>